<proteinExistence type="inferred from homology"/>
<evidence type="ECO:0000256" key="15">
    <source>
        <dbReference type="ARBA" id="ARBA00023128"/>
    </source>
</evidence>
<comment type="similarity">
    <text evidence="3 18">Belongs to the complex I subunit 2 family.</text>
</comment>
<sequence length="318" mass="37447">MFIPSVFFFGFLYLMSFLLVISSEDWFLIWVGLEINMMTFLIMVYRRWSMKVIEVCMKYFFIQSLGSAFLIGILYLGWSMVGGLSFMILSYKIGAGPFFYWFPNMCSGLDWGSCFMLMLFQKMLPLCLIFMFVHWVMWIVMLISLMVGIMGSFNQNNVKELLGYSSIHHLGWILIISISKNLMWFIYLIVYGMVMLGVLINFYKNKIVNFFMMYKCKNKMWLIVGMLSMAGMPPLLGFLLKWMALINIMNLGLLYVMVLIMVSLVMLYVYMQIMYDMMLGSSDEISWFSKMKLYEYMVDIVGMMGMVMGISFMFFMFM</sequence>
<evidence type="ECO:0000256" key="18">
    <source>
        <dbReference type="RuleBase" id="RU003403"/>
    </source>
</evidence>
<keyword evidence="12 18" id="KW-1133">Transmembrane helix</keyword>
<evidence type="ECO:0000256" key="16">
    <source>
        <dbReference type="ARBA" id="ARBA00023136"/>
    </source>
</evidence>
<dbReference type="InterPro" id="IPR003917">
    <property type="entry name" value="NADH_UbQ_OxRdtase_chain2"/>
</dbReference>
<dbReference type="AlphaFoldDB" id="A0A060D3Q5"/>
<feature type="transmembrane region" description="Helical" evidence="18">
    <location>
        <begin position="5"/>
        <end position="21"/>
    </location>
</feature>
<keyword evidence="10 18" id="KW-1278">Translocase</keyword>
<keyword evidence="14 18" id="KW-0830">Ubiquinone</keyword>
<keyword evidence="13 18" id="KW-0520">NAD</keyword>
<evidence type="ECO:0000256" key="9">
    <source>
        <dbReference type="ARBA" id="ARBA00022792"/>
    </source>
</evidence>
<feature type="transmembrane region" description="Helical" evidence="18">
    <location>
        <begin position="98"/>
        <end position="120"/>
    </location>
</feature>
<evidence type="ECO:0000256" key="6">
    <source>
        <dbReference type="ARBA" id="ARBA00022448"/>
    </source>
</evidence>
<feature type="transmembrane region" description="Helical" evidence="18">
    <location>
        <begin position="27"/>
        <end position="45"/>
    </location>
</feature>
<evidence type="ECO:0000256" key="14">
    <source>
        <dbReference type="ARBA" id="ARBA00023075"/>
    </source>
</evidence>
<evidence type="ECO:0000256" key="7">
    <source>
        <dbReference type="ARBA" id="ARBA00022660"/>
    </source>
</evidence>
<dbReference type="GO" id="GO:0005743">
    <property type="term" value="C:mitochondrial inner membrane"/>
    <property type="evidence" value="ECO:0007669"/>
    <property type="project" value="UniProtKB-SubCell"/>
</dbReference>
<organism evidence="20">
    <name type="scientific">Telamonia vlijmi</name>
    <name type="common">Jumping spider</name>
    <dbReference type="NCBI Taxonomy" id="1112492"/>
    <lineage>
        <taxon>Eukaryota</taxon>
        <taxon>Metazoa</taxon>
        <taxon>Ecdysozoa</taxon>
        <taxon>Arthropoda</taxon>
        <taxon>Chelicerata</taxon>
        <taxon>Arachnida</taxon>
        <taxon>Araneae</taxon>
        <taxon>Araneomorphae</taxon>
        <taxon>Entelegynae</taxon>
        <taxon>Dionycha</taxon>
        <taxon>Salticidae</taxon>
        <taxon>Salticinae</taxon>
        <taxon>Salticoida</taxon>
        <taxon>Plexippini</taxon>
        <taxon>Telamonia</taxon>
    </lineage>
</organism>
<keyword evidence="11 18" id="KW-0249">Electron transport</keyword>
<keyword evidence="6" id="KW-0813">Transport</keyword>
<keyword evidence="8 18" id="KW-0812">Transmembrane</keyword>
<dbReference type="InterPro" id="IPR050175">
    <property type="entry name" value="Complex_I_Subunit_2"/>
</dbReference>
<geneLocation type="mitochondrion" evidence="20"/>
<keyword evidence="9 18" id="KW-0999">Mitochondrion inner membrane</keyword>
<dbReference type="PANTHER" id="PTHR46552">
    <property type="entry name" value="NADH-UBIQUINONE OXIDOREDUCTASE CHAIN 2"/>
    <property type="match status" value="1"/>
</dbReference>
<accession>A0A060D3Q5</accession>
<dbReference type="GO" id="GO:0008137">
    <property type="term" value="F:NADH dehydrogenase (ubiquinone) activity"/>
    <property type="evidence" value="ECO:0007669"/>
    <property type="project" value="UniProtKB-EC"/>
</dbReference>
<evidence type="ECO:0000256" key="17">
    <source>
        <dbReference type="ARBA" id="ARBA00049551"/>
    </source>
</evidence>
<comment type="function">
    <text evidence="1">Core subunit of the mitochondrial membrane respiratory chain NADH dehydrogenase (Complex I) that is believed to belong to the minimal assembly required for catalysis. Complex I functions in the transfer of electrons from NADH to the respiratory chain. The immediate electron acceptor for the enzyme is believed to be ubiquinone.</text>
</comment>
<dbReference type="CTD" id="4536"/>
<comment type="catalytic activity">
    <reaction evidence="17 18">
        <text>a ubiquinone + NADH + 5 H(+)(in) = a ubiquinol + NAD(+) + 4 H(+)(out)</text>
        <dbReference type="Rhea" id="RHEA:29091"/>
        <dbReference type="Rhea" id="RHEA-COMP:9565"/>
        <dbReference type="Rhea" id="RHEA-COMP:9566"/>
        <dbReference type="ChEBI" id="CHEBI:15378"/>
        <dbReference type="ChEBI" id="CHEBI:16389"/>
        <dbReference type="ChEBI" id="CHEBI:17976"/>
        <dbReference type="ChEBI" id="CHEBI:57540"/>
        <dbReference type="ChEBI" id="CHEBI:57945"/>
        <dbReference type="EC" id="7.1.1.2"/>
    </reaction>
</comment>
<name>A0A060D3Q5_TELVL</name>
<keyword evidence="15 18" id="KW-0496">Mitochondrion</keyword>
<evidence type="ECO:0000256" key="4">
    <source>
        <dbReference type="ARBA" id="ARBA00012944"/>
    </source>
</evidence>
<feature type="transmembrane region" description="Helical" evidence="18">
    <location>
        <begin position="57"/>
        <end position="78"/>
    </location>
</feature>
<comment type="subcellular location">
    <subcellularLocation>
        <location evidence="2 18">Mitochondrion inner membrane</location>
        <topology evidence="2 18">Multi-pass membrane protein</topology>
    </subcellularLocation>
</comment>
<dbReference type="RefSeq" id="YP_009040869.1">
    <property type="nucleotide sequence ID" value="NC_024287.1"/>
</dbReference>
<dbReference type="EMBL" id="KJ598073">
    <property type="protein sequence ID" value="AIB04190.1"/>
    <property type="molecule type" value="Genomic_DNA"/>
</dbReference>
<evidence type="ECO:0000256" key="3">
    <source>
        <dbReference type="ARBA" id="ARBA00007012"/>
    </source>
</evidence>
<feature type="transmembrane region" description="Helical" evidence="18">
    <location>
        <begin position="296"/>
        <end position="317"/>
    </location>
</feature>
<evidence type="ECO:0000256" key="12">
    <source>
        <dbReference type="ARBA" id="ARBA00022989"/>
    </source>
</evidence>
<evidence type="ECO:0000256" key="5">
    <source>
        <dbReference type="ARBA" id="ARBA00021008"/>
    </source>
</evidence>
<feature type="transmembrane region" description="Helical" evidence="18">
    <location>
        <begin position="170"/>
        <end position="199"/>
    </location>
</feature>
<evidence type="ECO:0000256" key="8">
    <source>
        <dbReference type="ARBA" id="ARBA00022692"/>
    </source>
</evidence>
<feature type="transmembrane region" description="Helical" evidence="18">
    <location>
        <begin position="220"/>
        <end position="240"/>
    </location>
</feature>
<evidence type="ECO:0000256" key="11">
    <source>
        <dbReference type="ARBA" id="ARBA00022982"/>
    </source>
</evidence>
<protein>
    <recommendedName>
        <fullName evidence="5 18">NADH-ubiquinone oxidoreductase chain 2</fullName>
        <ecNumber evidence="4 18">7.1.1.2</ecNumber>
    </recommendedName>
</protein>
<dbReference type="PANTHER" id="PTHR46552:SF1">
    <property type="entry name" value="NADH-UBIQUINONE OXIDOREDUCTASE CHAIN 2"/>
    <property type="match status" value="1"/>
</dbReference>
<feature type="transmembrane region" description="Helical" evidence="18">
    <location>
        <begin position="127"/>
        <end position="150"/>
    </location>
</feature>
<dbReference type="Pfam" id="PF00361">
    <property type="entry name" value="Proton_antipo_M"/>
    <property type="match status" value="1"/>
</dbReference>
<dbReference type="InterPro" id="IPR001750">
    <property type="entry name" value="ND/Mrp_TM"/>
</dbReference>
<evidence type="ECO:0000256" key="10">
    <source>
        <dbReference type="ARBA" id="ARBA00022967"/>
    </source>
</evidence>
<evidence type="ECO:0000313" key="20">
    <source>
        <dbReference type="EMBL" id="AIB04190.1"/>
    </source>
</evidence>
<feature type="transmembrane region" description="Helical" evidence="18">
    <location>
        <begin position="252"/>
        <end position="275"/>
    </location>
</feature>
<keyword evidence="16 18" id="KW-0472">Membrane</keyword>
<dbReference type="EC" id="7.1.1.2" evidence="4 18"/>
<evidence type="ECO:0000256" key="2">
    <source>
        <dbReference type="ARBA" id="ARBA00004448"/>
    </source>
</evidence>
<dbReference type="GeneID" id="19592196"/>
<dbReference type="PRINTS" id="PR01436">
    <property type="entry name" value="NADHDHGNASE2"/>
</dbReference>
<comment type="function">
    <text evidence="18">Core subunit of the mitochondrial membrane respiratory chain NADH dehydrogenase (Complex I) which catalyzes electron transfer from NADH through the respiratory chain, using ubiquinone as an electron acceptor. Essential for the catalytic activity and assembly of complex I.</text>
</comment>
<reference evidence="20" key="1">
    <citation type="journal article" date="2014" name="Mitochondrial DNA">
        <title>The complete mitochondrial genome of the jumping spider Telamonia vlijmi (Araneae: Salticidae).</title>
        <authorList>
            <person name="Kim J.Y."/>
            <person name="Yoon K.B."/>
            <person name="Park Y.C."/>
        </authorList>
    </citation>
    <scope>NUCLEOTIDE SEQUENCE</scope>
</reference>
<evidence type="ECO:0000259" key="19">
    <source>
        <dbReference type="Pfam" id="PF00361"/>
    </source>
</evidence>
<evidence type="ECO:0000256" key="1">
    <source>
        <dbReference type="ARBA" id="ARBA00003257"/>
    </source>
</evidence>
<keyword evidence="7 18" id="KW-0679">Respiratory chain</keyword>
<evidence type="ECO:0000256" key="13">
    <source>
        <dbReference type="ARBA" id="ARBA00023027"/>
    </source>
</evidence>
<feature type="domain" description="NADH:quinone oxidoreductase/Mrp antiporter transmembrane" evidence="19">
    <location>
        <begin position="80"/>
        <end position="264"/>
    </location>
</feature>
<gene>
    <name evidence="20" type="primary">ND2</name>
</gene>
<dbReference type="GO" id="GO:0006120">
    <property type="term" value="P:mitochondrial electron transport, NADH to ubiquinone"/>
    <property type="evidence" value="ECO:0007669"/>
    <property type="project" value="InterPro"/>
</dbReference>